<dbReference type="InterPro" id="IPR017871">
    <property type="entry name" value="ABC_transporter-like_CS"/>
</dbReference>
<organism evidence="10 11">
    <name type="scientific">Gymnodinialimonas ceratoperidinii</name>
    <dbReference type="NCBI Taxonomy" id="2856823"/>
    <lineage>
        <taxon>Bacteria</taxon>
        <taxon>Pseudomonadati</taxon>
        <taxon>Pseudomonadota</taxon>
        <taxon>Alphaproteobacteria</taxon>
        <taxon>Rhodobacterales</taxon>
        <taxon>Paracoccaceae</taxon>
        <taxon>Gymnodinialimonas</taxon>
    </lineage>
</organism>
<dbReference type="RefSeq" id="WP_219000682.1">
    <property type="nucleotide sequence ID" value="NZ_CP079194.1"/>
</dbReference>
<evidence type="ECO:0000256" key="7">
    <source>
        <dbReference type="PROSITE-ProRule" id="PRU01213"/>
    </source>
</evidence>
<reference evidence="10 11" key="1">
    <citation type="submission" date="2021-07" db="EMBL/GenBank/DDBJ databases">
        <title>A novel Jannaschia species isolated from marine dinoflagellate Ceratoperidinium margalefii.</title>
        <authorList>
            <person name="Jiang Y."/>
            <person name="Li Z."/>
        </authorList>
    </citation>
    <scope>NUCLEOTIDE SEQUENCE [LARGE SCALE GENOMIC DNA]</scope>
    <source>
        <strain evidence="10 11">J12C1-MA-4</strain>
    </source>
</reference>
<evidence type="ECO:0000256" key="5">
    <source>
        <dbReference type="ARBA" id="ARBA00022967"/>
    </source>
</evidence>
<dbReference type="PROSITE" id="PS50893">
    <property type="entry name" value="ABC_TRANSPORTER_2"/>
    <property type="match status" value="1"/>
</dbReference>
<evidence type="ECO:0000256" key="2">
    <source>
        <dbReference type="ARBA" id="ARBA00022519"/>
    </source>
</evidence>
<keyword evidence="5" id="KW-1278">Translocase</keyword>
<proteinExistence type="predicted"/>
<dbReference type="InterPro" id="IPR003439">
    <property type="entry name" value="ABC_transporter-like_ATP-bd"/>
</dbReference>
<evidence type="ECO:0000256" key="3">
    <source>
        <dbReference type="ARBA" id="ARBA00022741"/>
    </source>
</evidence>
<name>A0A8F6TT63_9RHOB</name>
<evidence type="ECO:0000259" key="9">
    <source>
        <dbReference type="PROSITE" id="PS51866"/>
    </source>
</evidence>
<feature type="domain" description="Mop" evidence="9">
    <location>
        <begin position="278"/>
        <end position="344"/>
    </location>
</feature>
<evidence type="ECO:0000256" key="4">
    <source>
        <dbReference type="ARBA" id="ARBA00022840"/>
    </source>
</evidence>
<dbReference type="Pfam" id="PF03459">
    <property type="entry name" value="TOBE"/>
    <property type="match status" value="1"/>
</dbReference>
<evidence type="ECO:0000256" key="6">
    <source>
        <dbReference type="ARBA" id="ARBA00023136"/>
    </source>
</evidence>
<evidence type="ECO:0000259" key="8">
    <source>
        <dbReference type="PROSITE" id="PS50893"/>
    </source>
</evidence>
<dbReference type="GO" id="GO:0016887">
    <property type="term" value="F:ATP hydrolysis activity"/>
    <property type="evidence" value="ECO:0007669"/>
    <property type="project" value="InterPro"/>
</dbReference>
<dbReference type="EMBL" id="CP079194">
    <property type="protein sequence ID" value="QXT38486.1"/>
    <property type="molecule type" value="Genomic_DNA"/>
</dbReference>
<dbReference type="AlphaFoldDB" id="A0A8F6TT63"/>
<dbReference type="Pfam" id="PF00005">
    <property type="entry name" value="ABC_tran"/>
    <property type="match status" value="1"/>
</dbReference>
<sequence>MLEVRIKHAFQGFTLDVDFEAPTGVTALFGRSGAGKTSVAKAVAGVLHADEARVKVAGGAIDGLPVPRRRIGYVFQEPRLFPHMSVRNNLRYGMRGGAMGPIVEMLGIGDLLDRRPGALSGGEAQRVAIGRALLSQPRLLILDEPLAALDDARKAEILPYLERLRDDVGIPILYVSHSVAEIARLATTVVAMEAGRVMRVGPTAEVLSDPDVVPIIGVREAGALVEVTVAAHHDDGLTALTWSAGELLLPHVSQPVGARLRVRIEAQDIMLAASRPEGISALNVVPVTAIALRDGAGPGVIVQLRAGDDLLLARVTGRSAKAMALAPGWQGFAVVKSVAVAAGNIGSAG</sequence>
<dbReference type="PANTHER" id="PTHR43514:SF4">
    <property type="entry name" value="ABC TRANSPORTER I FAMILY MEMBER 10"/>
    <property type="match status" value="1"/>
</dbReference>
<dbReference type="InterPro" id="IPR050334">
    <property type="entry name" value="Molybdenum_import_ModC"/>
</dbReference>
<protein>
    <submittedName>
        <fullName evidence="10">Molybdenum ABC transporter ATP-binding protein</fullName>
    </submittedName>
</protein>
<dbReference type="GO" id="GO:0140359">
    <property type="term" value="F:ABC-type transporter activity"/>
    <property type="evidence" value="ECO:0007669"/>
    <property type="project" value="InterPro"/>
</dbReference>
<keyword evidence="6" id="KW-0472">Membrane</keyword>
<keyword evidence="7" id="KW-0500">Molybdenum</keyword>
<dbReference type="PROSITE" id="PS00211">
    <property type="entry name" value="ABC_TRANSPORTER_1"/>
    <property type="match status" value="1"/>
</dbReference>
<keyword evidence="3" id="KW-0547">Nucleotide-binding</keyword>
<evidence type="ECO:0000256" key="1">
    <source>
        <dbReference type="ARBA" id="ARBA00022475"/>
    </source>
</evidence>
<evidence type="ECO:0000313" key="10">
    <source>
        <dbReference type="EMBL" id="QXT38486.1"/>
    </source>
</evidence>
<dbReference type="SMART" id="SM00382">
    <property type="entry name" value="AAA"/>
    <property type="match status" value="1"/>
</dbReference>
<dbReference type="InterPro" id="IPR005116">
    <property type="entry name" value="Transp-assoc_OB_typ1"/>
</dbReference>
<evidence type="ECO:0000313" key="11">
    <source>
        <dbReference type="Proteomes" id="UP000825009"/>
    </source>
</evidence>
<dbReference type="InterPro" id="IPR004606">
    <property type="entry name" value="Mop_domain"/>
</dbReference>
<keyword evidence="1" id="KW-1003">Cell membrane</keyword>
<keyword evidence="2" id="KW-0997">Cell inner membrane</keyword>
<dbReference type="NCBIfam" id="TIGR02142">
    <property type="entry name" value="modC_ABC"/>
    <property type="match status" value="1"/>
</dbReference>
<keyword evidence="4 10" id="KW-0067">ATP-binding</keyword>
<dbReference type="InterPro" id="IPR011868">
    <property type="entry name" value="ModC_ABC_ATP-bd"/>
</dbReference>
<dbReference type="InterPro" id="IPR003593">
    <property type="entry name" value="AAA+_ATPase"/>
</dbReference>
<dbReference type="PANTHER" id="PTHR43514">
    <property type="entry name" value="ABC TRANSPORTER I FAMILY MEMBER 10"/>
    <property type="match status" value="1"/>
</dbReference>
<dbReference type="GO" id="GO:0015098">
    <property type="term" value="F:molybdate ion transmembrane transporter activity"/>
    <property type="evidence" value="ECO:0007669"/>
    <property type="project" value="InterPro"/>
</dbReference>
<dbReference type="GO" id="GO:0005524">
    <property type="term" value="F:ATP binding"/>
    <property type="evidence" value="ECO:0007669"/>
    <property type="project" value="UniProtKB-KW"/>
</dbReference>
<dbReference type="GO" id="GO:0016020">
    <property type="term" value="C:membrane"/>
    <property type="evidence" value="ECO:0007669"/>
    <property type="project" value="InterPro"/>
</dbReference>
<dbReference type="Proteomes" id="UP000825009">
    <property type="component" value="Chromosome"/>
</dbReference>
<accession>A0A8F6TT63</accession>
<dbReference type="PROSITE" id="PS51866">
    <property type="entry name" value="MOP"/>
    <property type="match status" value="1"/>
</dbReference>
<keyword evidence="11" id="KW-1185">Reference proteome</keyword>
<gene>
    <name evidence="10" type="primary">modC</name>
    <name evidence="10" type="ORF">KYE46_11065</name>
</gene>
<dbReference type="KEGG" id="gce:KYE46_11065"/>
<feature type="domain" description="ABC transporter" evidence="8">
    <location>
        <begin position="4"/>
        <end position="219"/>
    </location>
</feature>